<protein>
    <submittedName>
        <fullName evidence="2">Heme-degrading monooxygenase HmoA</fullName>
    </submittedName>
</protein>
<keyword evidence="3" id="KW-1185">Reference proteome</keyword>
<dbReference type="PANTHER" id="PTHR37811:SF2">
    <property type="entry name" value="ABM DOMAIN-CONTAINING PROTEIN"/>
    <property type="match status" value="1"/>
</dbReference>
<evidence type="ECO:0000259" key="1">
    <source>
        <dbReference type="Pfam" id="PF03992"/>
    </source>
</evidence>
<evidence type="ECO:0000313" key="3">
    <source>
        <dbReference type="Proteomes" id="UP000557307"/>
    </source>
</evidence>
<evidence type="ECO:0000313" key="2">
    <source>
        <dbReference type="EMBL" id="MBB5287283.1"/>
    </source>
</evidence>
<sequence>MAIAQTPPPPYYAVIFTSLRTSIDNHYGPTSDRMVELAQQQPGYLGHESARDGLGITVSYWESLEAIRNWKRNTEHALAQAQGRDQWYRAYKTRICYVERDYGFEADDFSD</sequence>
<dbReference type="SUPFAM" id="SSF54909">
    <property type="entry name" value="Dimeric alpha+beta barrel"/>
    <property type="match status" value="1"/>
</dbReference>
<organism evidence="2 3">
    <name type="scientific">Rhabdobacter roseus</name>
    <dbReference type="NCBI Taxonomy" id="1655419"/>
    <lineage>
        <taxon>Bacteria</taxon>
        <taxon>Pseudomonadati</taxon>
        <taxon>Bacteroidota</taxon>
        <taxon>Cytophagia</taxon>
        <taxon>Cytophagales</taxon>
        <taxon>Cytophagaceae</taxon>
        <taxon>Rhabdobacter</taxon>
    </lineage>
</organism>
<dbReference type="GO" id="GO:0004497">
    <property type="term" value="F:monooxygenase activity"/>
    <property type="evidence" value="ECO:0007669"/>
    <property type="project" value="UniProtKB-KW"/>
</dbReference>
<dbReference type="InterPro" id="IPR011008">
    <property type="entry name" value="Dimeric_a/b-barrel"/>
</dbReference>
<comment type="caution">
    <text evidence="2">The sequence shown here is derived from an EMBL/GenBank/DDBJ whole genome shotgun (WGS) entry which is preliminary data.</text>
</comment>
<accession>A0A840U121</accession>
<dbReference type="PANTHER" id="PTHR37811">
    <property type="entry name" value="BLL5343 PROTEIN"/>
    <property type="match status" value="1"/>
</dbReference>
<gene>
    <name evidence="2" type="ORF">HNQ92_005446</name>
</gene>
<dbReference type="Proteomes" id="UP000557307">
    <property type="component" value="Unassembled WGS sequence"/>
</dbReference>
<dbReference type="Pfam" id="PF03992">
    <property type="entry name" value="ABM"/>
    <property type="match status" value="1"/>
</dbReference>
<reference evidence="2 3" key="1">
    <citation type="submission" date="2020-08" db="EMBL/GenBank/DDBJ databases">
        <title>Genomic Encyclopedia of Type Strains, Phase IV (KMG-IV): sequencing the most valuable type-strain genomes for metagenomic binning, comparative biology and taxonomic classification.</title>
        <authorList>
            <person name="Goeker M."/>
        </authorList>
    </citation>
    <scope>NUCLEOTIDE SEQUENCE [LARGE SCALE GENOMIC DNA]</scope>
    <source>
        <strain evidence="2 3">DSM 105074</strain>
    </source>
</reference>
<dbReference type="InterPro" id="IPR052936">
    <property type="entry name" value="Jasmonate_Hydroxylase-like"/>
</dbReference>
<dbReference type="EMBL" id="JACHGF010000015">
    <property type="protein sequence ID" value="MBB5287283.1"/>
    <property type="molecule type" value="Genomic_DNA"/>
</dbReference>
<name>A0A840U121_9BACT</name>
<keyword evidence="2" id="KW-0560">Oxidoreductase</keyword>
<feature type="domain" description="ABM" evidence="1">
    <location>
        <begin position="32"/>
        <end position="81"/>
    </location>
</feature>
<proteinExistence type="predicted"/>
<dbReference type="Gene3D" id="3.30.70.100">
    <property type="match status" value="1"/>
</dbReference>
<dbReference type="AlphaFoldDB" id="A0A840U121"/>
<dbReference type="RefSeq" id="WP_184179221.1">
    <property type="nucleotide sequence ID" value="NZ_JACHGF010000015.1"/>
</dbReference>
<keyword evidence="2" id="KW-0503">Monooxygenase</keyword>
<dbReference type="InterPro" id="IPR007138">
    <property type="entry name" value="ABM_dom"/>
</dbReference>